<dbReference type="Gene3D" id="1.20.1640.10">
    <property type="entry name" value="Multidrug efflux transporter AcrB transmembrane domain"/>
    <property type="match status" value="2"/>
</dbReference>
<dbReference type="STRING" id="634436.SAMN05216361_0582"/>
<protein>
    <submittedName>
        <fullName evidence="2">Multidrug efflux pump subunit AcrB</fullName>
    </submittedName>
</protein>
<dbReference type="Pfam" id="PF00873">
    <property type="entry name" value="ACR_tran"/>
    <property type="match status" value="1"/>
</dbReference>
<dbReference type="Gene3D" id="3.30.70.1320">
    <property type="entry name" value="Multidrug efflux transporter AcrB pore domain like"/>
    <property type="match status" value="1"/>
</dbReference>
<dbReference type="SUPFAM" id="SSF82866">
    <property type="entry name" value="Multidrug efflux transporter AcrB transmembrane domain"/>
    <property type="match status" value="2"/>
</dbReference>
<dbReference type="Gene3D" id="3.30.2090.10">
    <property type="entry name" value="Multidrug efflux transporter AcrB TolC docking domain, DN and DC subdomains"/>
    <property type="match status" value="2"/>
</dbReference>
<dbReference type="PANTHER" id="PTHR32063:SF33">
    <property type="entry name" value="RND SUPERFAMILY EFFLUX PUMP PERMEASE COMPONENT"/>
    <property type="match status" value="1"/>
</dbReference>
<evidence type="ECO:0000313" key="2">
    <source>
        <dbReference type="EMBL" id="SHF83792.1"/>
    </source>
</evidence>
<keyword evidence="3" id="KW-1185">Reference proteome</keyword>
<organism evidence="2 3">
    <name type="scientific">Marisediminitalea aggregata</name>
    <dbReference type="NCBI Taxonomy" id="634436"/>
    <lineage>
        <taxon>Bacteria</taxon>
        <taxon>Pseudomonadati</taxon>
        <taxon>Pseudomonadota</taxon>
        <taxon>Gammaproteobacteria</taxon>
        <taxon>Alteromonadales</taxon>
        <taxon>Alteromonadaceae</taxon>
        <taxon>Marisediminitalea</taxon>
    </lineage>
</organism>
<feature type="transmembrane region" description="Helical" evidence="1">
    <location>
        <begin position="395"/>
        <end position="416"/>
    </location>
</feature>
<gene>
    <name evidence="2" type="ORF">SAMN05216361_0582</name>
</gene>
<dbReference type="OrthoDB" id="5287122at2"/>
<dbReference type="Gene3D" id="3.30.70.1440">
    <property type="entry name" value="Multidrug efflux transporter AcrB pore domain"/>
    <property type="match status" value="1"/>
</dbReference>
<feature type="transmembrane region" description="Helical" evidence="1">
    <location>
        <begin position="872"/>
        <end position="889"/>
    </location>
</feature>
<feature type="transmembrane region" description="Helical" evidence="1">
    <location>
        <begin position="920"/>
        <end position="943"/>
    </location>
</feature>
<evidence type="ECO:0000313" key="3">
    <source>
        <dbReference type="Proteomes" id="UP000184520"/>
    </source>
</evidence>
<dbReference type="RefSeq" id="WP_073317496.1">
    <property type="nucleotide sequence ID" value="NZ_FQWD01000001.1"/>
</dbReference>
<dbReference type="Gene3D" id="3.30.70.1430">
    <property type="entry name" value="Multidrug efflux transporter AcrB pore domain"/>
    <property type="match status" value="2"/>
</dbReference>
<feature type="transmembrane region" description="Helical" evidence="1">
    <location>
        <begin position="436"/>
        <end position="458"/>
    </location>
</feature>
<dbReference type="InterPro" id="IPR027463">
    <property type="entry name" value="AcrB_DN_DC_subdom"/>
</dbReference>
<feature type="transmembrane region" description="Helical" evidence="1">
    <location>
        <begin position="364"/>
        <end position="389"/>
    </location>
</feature>
<feature type="transmembrane region" description="Helical" evidence="1">
    <location>
        <begin position="337"/>
        <end position="357"/>
    </location>
</feature>
<dbReference type="SUPFAM" id="SSF82693">
    <property type="entry name" value="Multidrug efflux transporter AcrB pore domain, PN1, PN2, PC1 and PC2 subdomains"/>
    <property type="match status" value="2"/>
</dbReference>
<evidence type="ECO:0000256" key="1">
    <source>
        <dbReference type="SAM" id="Phobius"/>
    </source>
</evidence>
<dbReference type="GO" id="GO:0005886">
    <property type="term" value="C:plasma membrane"/>
    <property type="evidence" value="ECO:0007669"/>
    <property type="project" value="TreeGrafter"/>
</dbReference>
<feature type="transmembrane region" description="Helical" evidence="1">
    <location>
        <begin position="12"/>
        <end position="34"/>
    </location>
</feature>
<reference evidence="3" key="1">
    <citation type="submission" date="2016-11" db="EMBL/GenBank/DDBJ databases">
        <authorList>
            <person name="Varghese N."/>
            <person name="Submissions S."/>
        </authorList>
    </citation>
    <scope>NUCLEOTIDE SEQUENCE [LARGE SCALE GENOMIC DNA]</scope>
    <source>
        <strain evidence="3">CGMCC 1.8995</strain>
    </source>
</reference>
<accession>A0A1M5EXP7</accession>
<keyword evidence="1" id="KW-1133">Transmembrane helix</keyword>
<dbReference type="GO" id="GO:0042910">
    <property type="term" value="F:xenobiotic transmembrane transporter activity"/>
    <property type="evidence" value="ECO:0007669"/>
    <property type="project" value="TreeGrafter"/>
</dbReference>
<dbReference type="SUPFAM" id="SSF82714">
    <property type="entry name" value="Multidrug efflux transporter AcrB TolC docking domain, DN and DC subdomains"/>
    <property type="match status" value="2"/>
</dbReference>
<dbReference type="PANTHER" id="PTHR32063">
    <property type="match status" value="1"/>
</dbReference>
<feature type="transmembrane region" description="Helical" evidence="1">
    <location>
        <begin position="464"/>
        <end position="481"/>
    </location>
</feature>
<keyword evidence="1" id="KW-0472">Membrane</keyword>
<feature type="transmembrane region" description="Helical" evidence="1">
    <location>
        <begin position="970"/>
        <end position="987"/>
    </location>
</feature>
<name>A0A1M5EXP7_9ALTE</name>
<dbReference type="AlphaFoldDB" id="A0A1M5EXP7"/>
<feature type="transmembrane region" description="Helical" evidence="1">
    <location>
        <begin position="999"/>
        <end position="1024"/>
    </location>
</feature>
<proteinExistence type="predicted"/>
<dbReference type="EMBL" id="FQWD01000001">
    <property type="protein sequence ID" value="SHF83792.1"/>
    <property type="molecule type" value="Genomic_DNA"/>
</dbReference>
<sequence>MSTQHRGIIAWFANNSVAANLLMMAVIVAGVLSVNELRKEAFPSMEPRFVTVSMTYDSGDAKQAEEGIAIKIENALESVPGIKRITSNSSANGSSVQVEKQTDYDLDTLMTDVKNKVDAIFNFPSDAEKAVISKGRRQEHVIWVQLYGDTDTATLQQLGEQLERELLARDGISQVSPSSYVDHMMSIEIDEAKLQAYGLTIDDVSSAINAESATALTTSLRNKEKVIRLKASEQAYYKADFASIPLLANANGTYLTVGDVTNISDMFADDAYALSRYNGVNGYGIQVIMDEYGDVQNIVEQANQLVAEWHERGILPDGVELETWYDRSTLITERLDLLTKNALTGIAMVFVVLALFLNLRVAFWVAAGLPFILFGTLFFMTGNFAALTINEMTTFGFIMALGIVVDDAVVVGESVYDTRKREGDTLNSTIRGTHKVAVPTLFGVFTTVAAFAALSNISGGLGNLYAQFGMVVTICLLLSVVESKLILPAHLAHLPTHKKPTHALARGWAKIQDGADAGLQWFSQRVYMPVLKYALQFRYAVILLFVAVFIAVIGMPMNGTVRVGFFPSMPGDTVEASMTLQSDASFGQTERNMQWLEATLNQADAQLMSQNDADGSGIKSLQVMASGDQSGSIVVELAKEKPYSLDDLARTWRELAGTPEGVKQLKIQSRREMVDAFKVELKSVSDETLLIAEEAFREALDSMDGVTSVESSLTPGEAMMRFELTPQGRALGMDTASLSKQLLQAFGGDIVQRYLRNKNEVKVRVRYPEESRSNATDILNARVRLTDGTVVPLSVVANIIQDSQQQQITRIDGLRALTVSASVDSDVITATELVQTLNQSLVPQLTRQHADLSIHFAGEAEQQEETTSSMKTLTVMALIAIYALLAIPLKSYIQPLIIMSAIPFGIVGAILGHWSNGLMMSILSLNGILALSGVVVNDSLLLVSRYNEMRRAGGEVFDAIQQACQGRLRAILLTSFTTFAGLYPILGETSKQAQFLIPAAVSLGYGILFATFITLLLIPALILINEDARRGVKKLLSAVSGRAQGSTHHDQTAAG</sequence>
<dbReference type="Proteomes" id="UP000184520">
    <property type="component" value="Unassembled WGS sequence"/>
</dbReference>
<feature type="transmembrane region" description="Helical" evidence="1">
    <location>
        <begin position="537"/>
        <end position="557"/>
    </location>
</feature>
<dbReference type="PRINTS" id="PR00702">
    <property type="entry name" value="ACRIFLAVINRP"/>
</dbReference>
<keyword evidence="1" id="KW-0812">Transmembrane</keyword>
<feature type="transmembrane region" description="Helical" evidence="1">
    <location>
        <begin position="896"/>
        <end position="914"/>
    </location>
</feature>
<dbReference type="InterPro" id="IPR001036">
    <property type="entry name" value="Acrflvin-R"/>
</dbReference>